<gene>
    <name evidence="1" type="ORF">D9F05_01820</name>
</gene>
<reference evidence="1" key="1">
    <citation type="submission" date="2018-10" db="EMBL/GenBank/DDBJ databases">
        <authorList>
            <consortium name="NARMS: The National Antimicrobial Resistance Monitoring System"/>
        </authorList>
    </citation>
    <scope>NUCLEOTIDE SEQUENCE [LARGE SCALE GENOMIC DNA]</scope>
    <source>
        <strain evidence="1">CVM N17EC0388</strain>
    </source>
</reference>
<evidence type="ECO:0000313" key="1">
    <source>
        <dbReference type="EMBL" id="MHO03127.1"/>
    </source>
</evidence>
<dbReference type="EMBL" id="RNRV01000002">
    <property type="protein sequence ID" value="MHO03127.1"/>
    <property type="molecule type" value="Genomic_DNA"/>
</dbReference>
<dbReference type="AlphaFoldDB" id="A0A3L0VY51"/>
<comment type="caution">
    <text evidence="1">The sequence shown here is derived from an EMBL/GenBank/DDBJ whole genome shotgun (WGS) entry which is preliminary data.</text>
</comment>
<organism evidence="1">
    <name type="scientific">Escherichia coli</name>
    <dbReference type="NCBI Taxonomy" id="562"/>
    <lineage>
        <taxon>Bacteria</taxon>
        <taxon>Pseudomonadati</taxon>
        <taxon>Pseudomonadota</taxon>
        <taxon>Gammaproteobacteria</taxon>
        <taxon>Enterobacterales</taxon>
        <taxon>Enterobacteriaceae</taxon>
        <taxon>Escherichia</taxon>
    </lineage>
</organism>
<proteinExistence type="predicted"/>
<accession>A0A3L0VY51</accession>
<sequence>MQWAFFMWRLSDKGQAPLFVIEGRCIFTHFFRAALRLESHRCCGNMVKNKPLTRGKLVKMSETV</sequence>
<protein>
    <submittedName>
        <fullName evidence="1">Uncharacterized protein</fullName>
    </submittedName>
</protein>
<name>A0A3L0VY51_ECOLX</name>